<evidence type="ECO:0000313" key="3">
    <source>
        <dbReference type="Proteomes" id="UP001497516"/>
    </source>
</evidence>
<evidence type="ECO:0000313" key="2">
    <source>
        <dbReference type="EMBL" id="CAL1369195.1"/>
    </source>
</evidence>
<accession>A0AAV2D8N0</accession>
<gene>
    <name evidence="2" type="ORF">LTRI10_LOCUS11934</name>
</gene>
<sequence length="93" mass="9601">MLSGSRIGISSLYFAFAYSSSSSKCGGGKSRLSKTGAAAERVKRSEKVESRHQIENLKGGMADSSCGGRPLGDSIKSHGVRDFSGNVGAAVES</sequence>
<keyword evidence="3" id="KW-1185">Reference proteome</keyword>
<proteinExistence type="predicted"/>
<organism evidence="2 3">
    <name type="scientific">Linum trigynum</name>
    <dbReference type="NCBI Taxonomy" id="586398"/>
    <lineage>
        <taxon>Eukaryota</taxon>
        <taxon>Viridiplantae</taxon>
        <taxon>Streptophyta</taxon>
        <taxon>Embryophyta</taxon>
        <taxon>Tracheophyta</taxon>
        <taxon>Spermatophyta</taxon>
        <taxon>Magnoliopsida</taxon>
        <taxon>eudicotyledons</taxon>
        <taxon>Gunneridae</taxon>
        <taxon>Pentapetalae</taxon>
        <taxon>rosids</taxon>
        <taxon>fabids</taxon>
        <taxon>Malpighiales</taxon>
        <taxon>Linaceae</taxon>
        <taxon>Linum</taxon>
    </lineage>
</organism>
<name>A0AAV2D8N0_9ROSI</name>
<dbReference type="Proteomes" id="UP001497516">
    <property type="component" value="Chromosome 2"/>
</dbReference>
<dbReference type="EMBL" id="OZ034815">
    <property type="protein sequence ID" value="CAL1369195.1"/>
    <property type="molecule type" value="Genomic_DNA"/>
</dbReference>
<evidence type="ECO:0000256" key="1">
    <source>
        <dbReference type="SAM" id="MobiDB-lite"/>
    </source>
</evidence>
<protein>
    <submittedName>
        <fullName evidence="2">Uncharacterized protein</fullName>
    </submittedName>
</protein>
<feature type="compositionally biased region" description="Basic and acidic residues" evidence="1">
    <location>
        <begin position="40"/>
        <end position="52"/>
    </location>
</feature>
<dbReference type="AlphaFoldDB" id="A0AAV2D8N0"/>
<reference evidence="2 3" key="1">
    <citation type="submission" date="2024-04" db="EMBL/GenBank/DDBJ databases">
        <authorList>
            <person name="Fracassetti M."/>
        </authorList>
    </citation>
    <scope>NUCLEOTIDE SEQUENCE [LARGE SCALE GENOMIC DNA]</scope>
</reference>
<feature type="region of interest" description="Disordered" evidence="1">
    <location>
        <begin position="20"/>
        <end position="52"/>
    </location>
</feature>